<dbReference type="InterPro" id="IPR036736">
    <property type="entry name" value="ACP-like_sf"/>
</dbReference>
<feature type="active site" description="Proton donor; for dehydratase activity" evidence="9">
    <location>
        <position position="1171"/>
    </location>
</feature>
<dbReference type="SUPFAM" id="SSF53901">
    <property type="entry name" value="Thiolase-like"/>
    <property type="match status" value="1"/>
</dbReference>
<feature type="domain" description="Carrier" evidence="11">
    <location>
        <begin position="3629"/>
        <end position="3708"/>
    </location>
</feature>
<dbReference type="Gene3D" id="3.40.50.150">
    <property type="entry name" value="Vaccinia Virus protein VP39"/>
    <property type="match status" value="1"/>
</dbReference>
<dbReference type="SUPFAM" id="SSF55048">
    <property type="entry name" value="Probable ACP-binding domain of malonyl-CoA ACP transacylase"/>
    <property type="match status" value="1"/>
</dbReference>
<dbReference type="InterPro" id="IPR020845">
    <property type="entry name" value="AMP-binding_CS"/>
</dbReference>
<dbReference type="SUPFAM" id="SSF56801">
    <property type="entry name" value="Acetyl-CoA synthetase-like"/>
    <property type="match status" value="1"/>
</dbReference>
<dbReference type="EMBL" id="KZ678581">
    <property type="protein sequence ID" value="PSR79071.1"/>
    <property type="molecule type" value="Genomic_DNA"/>
</dbReference>
<keyword evidence="5" id="KW-0808">Transferase</keyword>
<dbReference type="InterPro" id="IPR018201">
    <property type="entry name" value="Ketoacyl_synth_AS"/>
</dbReference>
<dbReference type="InterPro" id="IPR014043">
    <property type="entry name" value="Acyl_transferase_dom"/>
</dbReference>
<keyword evidence="4" id="KW-0489">Methyltransferase</keyword>
<dbReference type="PROSITE" id="PS00606">
    <property type="entry name" value="KS3_1"/>
    <property type="match status" value="1"/>
</dbReference>
<keyword evidence="15" id="KW-1185">Reference proteome</keyword>
<dbReference type="InterPro" id="IPR016039">
    <property type="entry name" value="Thiolase-like"/>
</dbReference>
<dbReference type="Gene3D" id="3.30.300.30">
    <property type="match status" value="1"/>
</dbReference>
<name>A0A2T2ZXL2_9PEZI</name>
<dbReference type="PROSITE" id="PS00012">
    <property type="entry name" value="PHOSPHOPANTETHEINE"/>
    <property type="match status" value="1"/>
</dbReference>
<evidence type="ECO:0000256" key="10">
    <source>
        <dbReference type="SAM" id="MobiDB-lite"/>
    </source>
</evidence>
<evidence type="ECO:0000256" key="2">
    <source>
        <dbReference type="ARBA" id="ARBA00022553"/>
    </source>
</evidence>
<dbReference type="InterPro" id="IPR000873">
    <property type="entry name" value="AMP-dep_synth/lig_dom"/>
</dbReference>
<evidence type="ECO:0000256" key="3">
    <source>
        <dbReference type="ARBA" id="ARBA00022598"/>
    </source>
</evidence>
<dbReference type="Pfam" id="PF08659">
    <property type="entry name" value="KR"/>
    <property type="match status" value="1"/>
</dbReference>
<dbReference type="GO" id="GO:0006633">
    <property type="term" value="P:fatty acid biosynthetic process"/>
    <property type="evidence" value="ECO:0007669"/>
    <property type="project" value="InterPro"/>
</dbReference>
<dbReference type="SMART" id="SM00822">
    <property type="entry name" value="PKS_KR"/>
    <property type="match status" value="1"/>
</dbReference>
<evidence type="ECO:0000259" key="13">
    <source>
        <dbReference type="PROSITE" id="PS52019"/>
    </source>
</evidence>
<dbReference type="PROSITE" id="PS52004">
    <property type="entry name" value="KS3_2"/>
    <property type="match status" value="1"/>
</dbReference>
<feature type="domain" description="Ketosynthase family 3 (KS3)" evidence="12">
    <location>
        <begin position="11"/>
        <end position="446"/>
    </location>
</feature>
<dbReference type="CDD" id="cd00833">
    <property type="entry name" value="PKS"/>
    <property type="match status" value="1"/>
</dbReference>
<evidence type="ECO:0000256" key="8">
    <source>
        <dbReference type="ARBA" id="ARBA00023268"/>
    </source>
</evidence>
<dbReference type="PROSITE" id="PS50075">
    <property type="entry name" value="CARRIER"/>
    <property type="match status" value="2"/>
</dbReference>
<dbReference type="InterPro" id="IPR014031">
    <property type="entry name" value="Ketoacyl_synth_C"/>
</dbReference>
<dbReference type="InterPro" id="IPR013968">
    <property type="entry name" value="PKS_KR"/>
</dbReference>
<dbReference type="InterPro" id="IPR001242">
    <property type="entry name" value="Condensation_dom"/>
</dbReference>
<sequence length="4065" mass="437673">MAQQRFQQTQPEPIAVVGSACRFPGGSHSPSALWDLLRDPHDVSSEIADERFRLSGFYHPVGAHHGTTNVQRAYMLQEDVRMFDAGFFNISPNEADATDPQQRLLLEVVYEALEAGGHAMERLCGSDTAVYVGTMSVDYNDMILRDIQTTPTYFSTGTSRAILANRVSYVFDWHGPSMTIDTACSSSMVALHQSVQSLRASESRVAIASGTELLLGPDQFVGESKMGLLSPTGQSRMWDANANGYARGDGVAAVVLKRLSDAIADGDQIECLIRETGVNQDGHSNGITVPSAEAQAALIQSTYARAGLDLANPHDWPQFFEAHGTGTKAGDPREARAISQCFGGTEPQAKNSHPLYVGSIKTIIGHTEGTAGLAGVLKACQSIRHGLIPPNLLLHQLNPEVAQYCQNLKVLTSLTPWPALPDGVPRRASVNSFGFGGTNGHAIIESYDGPSGKGSQELIASSSLAANAATFVFSAASDSALAQLLQSYSDYLKAHDTVAPADLAWTLQSRRSALRIKTALSARTVQSLCAKIDQKLDQAKAKPGGTSIGIRSVAATRPRIMGVFTGQGAQWATMGAQLIQTSAAVRAEFQQLDADLATLPEAADRPAWTIADQLCAAKDVSCLGEAALSQPLCTAVQIVLVDLLREAGVTFSAVVGHSSGEIAAAYAAGMLSARDAIRIAYFRGVHARRAVGGAMLAVGTSLEDAQELLALPAFRGRLQLAAHNSDASLTLSGDADAVAHAKRVFDEEKKFARLLLVDTAYHSHHMHVCSEPYVASLRRCDIQQQSSTTGPCQWFSSVRSGDRMASTDESLLDGTYWRDNMVQSVLFADAVRSAVANVECHLVIEVGPHPALKGPAQQTISSIVSSPLPYTGVLSRGQADDEAFADALGFIWTHLGPDAVHFAHSADAPPPKLLTGLPSYPWDHSKAYWHESRKSRKTRVRSAAFHELLGVPSPDNTARNMRWSNMLRSDDIPWLDGHQLQGQTVFPAAGYVAMALEGAKTLAGDRSVQVLQVENLVIARAIAFDQVANFAVETLMTLTSSVGPGSAAAAASMQTADFAVYACANNTGSHGELELVANGQVMVIYGEPSPSTLTATAARTSDCFDDASMVDVDREDLYSTLHELGYGYNGPFRTLSQTRRKLGYASATVSTYDHQAREQGEPLLVHPAMLDVAFQACFLAHTSPGDEHLWSLHVPTSIRCIRVNPALCASLPMSAVPLPVSAVLHPDQHQGMRGSVDVMSEDGHSTMLQVQDLVMKPFSPAQAANDRPMFSTLRYGPASPSGNSAAALATSAPSPAEIDLGLVCERVAYHYLSKWAAADQTAGQSEEQTGDSLAVALARKTAAELLAQVDQGQYAWVDKDKWAADDDAIIAALVKSSPGNADLQLLAAIGEAKGITSSQDSNLVDDVYSNGLGFATANACLGQMLQQILFRYPHANILELGTTDRVLQSLGSTLGSYLCAESSDQAVSVAAKRLRESGLEQDGKDSCAKLDVNAMQGRDVVVVASKALYVNGSPQQILENARRLLRPGGYIVLVVPRHTAQPLRTHLLGAAVAGQSKAELSQYGMAAWNSALRKAGFSGIDTATPPVDSITRPFTVVAAQALDSRVEFLRAPCQQHQQLERFGELVILGNQTIKTWHLVDEIMTSAQSAFAKVTIMDALPTEDDDRDDSSHQDDQRPTTFINLLDLDAPIWDQYTEARLQGLKTLFDQADNLIWVTQGGREGDEPFHTASIAFSRCIASEMPHLSLQVLDLDMVHDDAAVAQRGRLIAEAALRLAAFRHWEDQETTKDLLWSREPELYVQKDRLLVARLLPDHERNARLNSLRRSVSKTVDPRRSTVEISSNSLVEEELPSSSSPCLQVAYATRFALAVASEAFLFLCLGSDLTTGDTAVVLSDTNASRIAESHAIAKLDVQVPANQTPSAYLAAIASELVASMVLDSIPAGSHLLVHEPGRPGPDNLLVTALVQRAIAQRVSILFSTSSPSSSSSAEDWLHWGPWTSAHDVRTRVPVGLTHFCDLTANAQDEISLLLRANLPSACQTMTSASIFQLQASKPSPSGVRAGVDALCDALRRVQAIPATTMPAEASGRIETVRPNDLGPALSSTATTLVDWAAELSLAVPVQPIDASRLFSQNKTYLLVGLSGQLGRSICEWMARNGAGCICLTSRNPPTDQQAWQASIARSSGTTVNFYGMDVTDKADLARVVDEIRASCPPIAGVANGAALFRDTLFNDMTLERMQQSTRPKIQGTRYLDELLSSEPLDFFLVFSSLMTVLGNPSQTNYVIGNAYMTGLMAHRRRRGLAGTSLEIGRVAGIGYVERAGDVARQQLIRMGCMAICESELHQLLAEAIVSGGGDQSDGPSSFSFSSFSSSCSSSSSTHVLTTGCSNAREDDEPRVPWFDNPLFSHKVALESRTPAEDGAGGAGGSKKSNLPVRQRLADATTSQEALAILKESFAAKVAIISRLDGPVGESVPLIELGIDSLVAVEVRGWFLKELKTDVPVLKVLGGGSVADLCQFVLEKLPASLLPSLGNAGKAAQPSKAEAGKAKPARLSPRPAKPLKASTRSQSPPSPSSSDESPSAEMPGTPMTEASSHTDGQDKETQEARLEAYTKKEPISFQQARFWYLEKLIEDPTTFNVSFYWRITGSIRIGALERAVQMVVKRHESLRTVFLTEAEEDGSESGSTQQAVLGRDSSLVRLEHKKIEKLQDVQAEYNAMKVIPFDLASGRLLRMILLTLSPTQHFLLFNYHHILLDGVSFQNFMLDLDKAYQRQPLGPAPAQMTDVARRQHAALDKGTFDDDIAWWRRALPSNPPVLPLLPPARVRVRTPVRSYHVHQVEGRLSAEALATVRRVGREFRATAFHVYLAVFKTMLFRFAADDDFQALTIGVADANRGEPDTPGTVELLLNLLTLYFERDGGTGSSGKHQQTFGEAVAEARTKAYAALAHSRVPFDVLLKELNIGRSATHSPFFQAFMDYWQGTQESMPFGGALMELQELHPGRTAYDMTLDITDGPDGAIVLLRTQAALYDRTSAQLFLDTYLHLLEVLTSDPSLHLADAPLFSHAQLATGIEAGRGPSMLESSWVGGTLPHRIDQVAAAHQDQVAVKDGHDSVLTYAGLQDRIEAIAEAMLAPEIGVRQGDRVLVFQDASSDWPCSMLAIMRLGAVYVPLDLRNPLPRLADVAASCQPAAVLVDNTTAKDAPQLVAKCLATTDGRQVRVLNVSQISAQPSASRIDNKARPENVAAILYTSGSTGQPKGIVVKHSGLRNEIEGYTKQWGLGPERVLQQSAFTFNHSSDQMYTGLVNGGSVYIVPWSKRGDPVEVTALLRDEAITYTKATPAEYLLWLEYGHANLEQASSWRFAFGGGEPLTDLILHKLAALNLRGLRFFNSYGPTEISISSTKMEVDYRKPPPPEGSGRIPCGFSLPNYAAYILDEQRQPLPVGMPGKLWIGGAGVSLGYLDNEKLTQELFATDPFATPDYVSRGWTRMYDTGDIAHLEHNGAMVFHSRVAGDTQVKIRGLRIELADIESNLMAAAGGALSEAVVTLRENDLLVAHVVLSPNAPPQDPEAFLESLLQSLPLPQYMVPVVAIPLERMPLNNHSKTDRRALKQLPPPTRSQKAQPVELGDGNDGDGDDRLTETMLQLRQVWEGLLSINELGLAIKPSTSFFSVGGNSLLAVRLQARIRRVFSVAVRLLELLEANTLAEMAQLIEKKATAAQIDWETETALPAQLLPTSATPLKTANKVILVTGAGGFLGKHVLQQLLCDPAVAKVVCIGVRDKSTAPRRFQLPDDLVESPKLVTFAGDLTSNETLGLSPADFASLAEEADAILHMAAARAFWDNYHVLRASNVEPTRALVRLASARRIPIHYVSTAGVVPIGDGAAAAAASVAANPPGHNGADGYVATRWASEQILERAATSSTLALPVTIHRFMPPTCASSDAAVRAALDHIVGFVDKVGAVPDCAGVTGQFDMMLVHEAADCLAAPLVVPPGAGGAQFRAHYCPAHIDIAQLTAAVEARSGDFAEPVKNNPMPLLKFFGRMKALGLGYFVASQNLTFASQDQKSAGELKSRR</sequence>
<dbReference type="Gene3D" id="3.40.50.12780">
    <property type="entry name" value="N-terminal domain of ligase-like"/>
    <property type="match status" value="1"/>
</dbReference>
<dbReference type="InterPro" id="IPR036291">
    <property type="entry name" value="NAD(P)-bd_dom_sf"/>
</dbReference>
<dbReference type="Pfam" id="PF00109">
    <property type="entry name" value="ketoacyl-synt"/>
    <property type="match status" value="1"/>
</dbReference>
<keyword evidence="6" id="KW-0677">Repeat</keyword>
<dbReference type="GO" id="GO:0032259">
    <property type="term" value="P:methylation"/>
    <property type="evidence" value="ECO:0007669"/>
    <property type="project" value="UniProtKB-KW"/>
</dbReference>
<evidence type="ECO:0000259" key="12">
    <source>
        <dbReference type="PROSITE" id="PS52004"/>
    </source>
</evidence>
<dbReference type="InterPro" id="IPR050091">
    <property type="entry name" value="PKS_NRPS_Biosynth_Enz"/>
</dbReference>
<reference evidence="14 15" key="1">
    <citation type="journal article" date="2018" name="Mycol. Prog.">
        <title>Coniella lustricola, a new species from submerged detritus.</title>
        <authorList>
            <person name="Raudabaugh D.B."/>
            <person name="Iturriaga T."/>
            <person name="Carver A."/>
            <person name="Mondo S."/>
            <person name="Pangilinan J."/>
            <person name="Lipzen A."/>
            <person name="He G."/>
            <person name="Amirebrahimi M."/>
            <person name="Grigoriev I.V."/>
            <person name="Miller A.N."/>
        </authorList>
    </citation>
    <scope>NUCLEOTIDE SEQUENCE [LARGE SCALE GENOMIC DNA]</scope>
    <source>
        <strain evidence="14 15">B22-T-1</strain>
    </source>
</reference>
<feature type="region of interest" description="N-terminal hotdog fold" evidence="9">
    <location>
        <begin position="946"/>
        <end position="1088"/>
    </location>
</feature>
<dbReference type="Pfam" id="PF16197">
    <property type="entry name" value="KAsynt_C_assoc"/>
    <property type="match status" value="1"/>
</dbReference>
<evidence type="ECO:0000256" key="1">
    <source>
        <dbReference type="ARBA" id="ARBA00022450"/>
    </source>
</evidence>
<dbReference type="InterPro" id="IPR057326">
    <property type="entry name" value="KR_dom"/>
</dbReference>
<evidence type="ECO:0000256" key="4">
    <source>
        <dbReference type="ARBA" id="ARBA00022603"/>
    </source>
</evidence>
<feature type="active site" description="Proton acceptor; for dehydratase activity" evidence="9">
    <location>
        <position position="978"/>
    </location>
</feature>
<dbReference type="GO" id="GO:0004312">
    <property type="term" value="F:fatty acid synthase activity"/>
    <property type="evidence" value="ECO:0007669"/>
    <property type="project" value="TreeGrafter"/>
</dbReference>
<dbReference type="Pfam" id="PF00550">
    <property type="entry name" value="PP-binding"/>
    <property type="match status" value="2"/>
</dbReference>
<dbReference type="GO" id="GO:0016491">
    <property type="term" value="F:oxidoreductase activity"/>
    <property type="evidence" value="ECO:0007669"/>
    <property type="project" value="UniProtKB-KW"/>
</dbReference>
<protein>
    <submittedName>
        <fullName evidence="14">Putative hybrid NRPS/PKS enzyme</fullName>
    </submittedName>
</protein>
<dbReference type="InterPro" id="IPR020841">
    <property type="entry name" value="PKS_Beta-ketoAc_synthase_dom"/>
</dbReference>
<evidence type="ECO:0000313" key="15">
    <source>
        <dbReference type="Proteomes" id="UP000241462"/>
    </source>
</evidence>
<feature type="region of interest" description="Disordered" evidence="10">
    <location>
        <begin position="2412"/>
        <end position="2432"/>
    </location>
</feature>
<dbReference type="InterPro" id="IPR032821">
    <property type="entry name" value="PKS_assoc"/>
</dbReference>
<dbReference type="Proteomes" id="UP000241462">
    <property type="component" value="Unassembled WGS sequence"/>
</dbReference>
<dbReference type="InterPro" id="IPR042099">
    <property type="entry name" value="ANL_N_sf"/>
</dbReference>
<dbReference type="PROSITE" id="PS00455">
    <property type="entry name" value="AMP_BINDING"/>
    <property type="match status" value="1"/>
</dbReference>
<dbReference type="STRING" id="2025994.A0A2T2ZXL2"/>
<dbReference type="CDD" id="cd19532">
    <property type="entry name" value="C_PKS-NRPS"/>
    <property type="match status" value="1"/>
</dbReference>
<dbReference type="GO" id="GO:0016874">
    <property type="term" value="F:ligase activity"/>
    <property type="evidence" value="ECO:0007669"/>
    <property type="project" value="UniProtKB-KW"/>
</dbReference>
<accession>A0A2T2ZXL2</accession>
<dbReference type="InterPro" id="IPR014030">
    <property type="entry name" value="Ketoacyl_synth_N"/>
</dbReference>
<dbReference type="SUPFAM" id="SSF52777">
    <property type="entry name" value="CoA-dependent acyltransferases"/>
    <property type="match status" value="2"/>
</dbReference>
<dbReference type="SMART" id="SM00827">
    <property type="entry name" value="PKS_AT"/>
    <property type="match status" value="1"/>
</dbReference>
<dbReference type="SUPFAM" id="SSF53335">
    <property type="entry name" value="S-adenosyl-L-methionine-dependent methyltransferases"/>
    <property type="match status" value="1"/>
</dbReference>
<proteinExistence type="predicted"/>
<dbReference type="InterPro" id="IPR023213">
    <property type="entry name" value="CAT-like_dom_sf"/>
</dbReference>
<dbReference type="Pfam" id="PF07993">
    <property type="entry name" value="NAD_binding_4"/>
    <property type="match status" value="1"/>
</dbReference>
<gene>
    <name evidence="14" type="ORF">BD289DRAFT_485744</name>
</gene>
<dbReference type="InterPro" id="IPR049552">
    <property type="entry name" value="PKS_DH_N"/>
</dbReference>
<keyword evidence="7" id="KW-0560">Oxidoreductase</keyword>
<dbReference type="InterPro" id="IPR049551">
    <property type="entry name" value="PKS_DH_C"/>
</dbReference>
<dbReference type="InterPro" id="IPR016036">
    <property type="entry name" value="Malonyl_transacylase_ACP-bd"/>
</dbReference>
<dbReference type="InterPro" id="IPR020807">
    <property type="entry name" value="PKS_DH"/>
</dbReference>
<dbReference type="SMART" id="SM00826">
    <property type="entry name" value="PKS_DH"/>
    <property type="match status" value="1"/>
</dbReference>
<evidence type="ECO:0000313" key="14">
    <source>
        <dbReference type="EMBL" id="PSR79071.1"/>
    </source>
</evidence>
<dbReference type="OrthoDB" id="329835at2759"/>
<evidence type="ECO:0000256" key="5">
    <source>
        <dbReference type="ARBA" id="ARBA00022679"/>
    </source>
</evidence>
<dbReference type="GO" id="GO:0031177">
    <property type="term" value="F:phosphopantetheine binding"/>
    <property type="evidence" value="ECO:0007669"/>
    <property type="project" value="InterPro"/>
</dbReference>
<dbReference type="InterPro" id="IPR049900">
    <property type="entry name" value="PKS_mFAS_DH"/>
</dbReference>
<dbReference type="GO" id="GO:0044550">
    <property type="term" value="P:secondary metabolite biosynthetic process"/>
    <property type="evidence" value="ECO:0007669"/>
    <property type="project" value="UniProtKB-ARBA"/>
</dbReference>
<dbReference type="Pfam" id="PF21089">
    <property type="entry name" value="PKS_DH_N"/>
    <property type="match status" value="1"/>
</dbReference>
<feature type="region of interest" description="Disordered" evidence="10">
    <location>
        <begin position="2368"/>
        <end position="2390"/>
    </location>
</feature>
<dbReference type="CDD" id="cd02440">
    <property type="entry name" value="AdoMet_MTases"/>
    <property type="match status" value="1"/>
</dbReference>
<dbReference type="InParanoid" id="A0A2T2ZXL2"/>
<evidence type="ECO:0000259" key="11">
    <source>
        <dbReference type="PROSITE" id="PS50075"/>
    </source>
</evidence>
<dbReference type="InterPro" id="IPR029063">
    <property type="entry name" value="SAM-dependent_MTases_sf"/>
</dbReference>
<dbReference type="GO" id="GO:0008168">
    <property type="term" value="F:methyltransferase activity"/>
    <property type="evidence" value="ECO:0007669"/>
    <property type="project" value="UniProtKB-KW"/>
</dbReference>
<dbReference type="InterPro" id="IPR013120">
    <property type="entry name" value="FAR_NAD-bd"/>
</dbReference>
<evidence type="ECO:0000256" key="7">
    <source>
        <dbReference type="ARBA" id="ARBA00023002"/>
    </source>
</evidence>
<dbReference type="PROSITE" id="PS52019">
    <property type="entry name" value="PKS_MFAS_DH"/>
    <property type="match status" value="1"/>
</dbReference>
<dbReference type="GO" id="GO:0004315">
    <property type="term" value="F:3-oxoacyl-[acyl-carrier-protein] synthase activity"/>
    <property type="evidence" value="ECO:0007669"/>
    <property type="project" value="InterPro"/>
</dbReference>
<keyword evidence="1" id="KW-0596">Phosphopantetheine</keyword>
<dbReference type="SUPFAM" id="SSF52151">
    <property type="entry name" value="FabD/lysophospholipase-like"/>
    <property type="match status" value="1"/>
</dbReference>
<dbReference type="InterPro" id="IPR042104">
    <property type="entry name" value="PKS_dehydratase_sf"/>
</dbReference>
<dbReference type="Pfam" id="PF14765">
    <property type="entry name" value="PS-DH"/>
    <property type="match status" value="1"/>
</dbReference>
<dbReference type="Gene3D" id="3.40.47.10">
    <property type="match status" value="1"/>
</dbReference>
<feature type="compositionally biased region" description="Low complexity" evidence="10">
    <location>
        <begin position="2559"/>
        <end position="2576"/>
    </location>
</feature>
<evidence type="ECO:0000256" key="9">
    <source>
        <dbReference type="PROSITE-ProRule" id="PRU01363"/>
    </source>
</evidence>
<dbReference type="CDD" id="cd05930">
    <property type="entry name" value="A_NRPS"/>
    <property type="match status" value="1"/>
</dbReference>
<feature type="domain" description="PKS/mFAS DH" evidence="13">
    <location>
        <begin position="946"/>
        <end position="1264"/>
    </location>
</feature>
<keyword evidence="2" id="KW-0597">Phosphoprotein</keyword>
<dbReference type="SMART" id="SM00825">
    <property type="entry name" value="PKS_KS"/>
    <property type="match status" value="1"/>
</dbReference>
<dbReference type="Gene3D" id="3.30.559.10">
    <property type="entry name" value="Chloramphenicol acetyltransferase-like domain"/>
    <property type="match status" value="1"/>
</dbReference>
<dbReference type="Pfam" id="PF00501">
    <property type="entry name" value="AMP-binding"/>
    <property type="match status" value="1"/>
</dbReference>
<dbReference type="Gene3D" id="3.40.366.10">
    <property type="entry name" value="Malonyl-Coenzyme A Acyl Carrier Protein, domain 2"/>
    <property type="match status" value="1"/>
</dbReference>
<dbReference type="InterPro" id="IPR006162">
    <property type="entry name" value="Ppantetheine_attach_site"/>
</dbReference>
<dbReference type="Pfam" id="PF00668">
    <property type="entry name" value="Condensation"/>
    <property type="match status" value="1"/>
</dbReference>
<keyword evidence="8" id="KW-0511">Multifunctional enzyme</keyword>
<feature type="region of interest" description="C-terminal hotdog fold" evidence="9">
    <location>
        <begin position="1109"/>
        <end position="1264"/>
    </location>
</feature>
<dbReference type="Gene3D" id="1.10.1200.10">
    <property type="entry name" value="ACP-like"/>
    <property type="match status" value="1"/>
</dbReference>
<dbReference type="SUPFAM" id="SSF47336">
    <property type="entry name" value="ACP-like"/>
    <property type="match status" value="2"/>
</dbReference>
<organism evidence="14 15">
    <name type="scientific">Coniella lustricola</name>
    <dbReference type="NCBI Taxonomy" id="2025994"/>
    <lineage>
        <taxon>Eukaryota</taxon>
        <taxon>Fungi</taxon>
        <taxon>Dikarya</taxon>
        <taxon>Ascomycota</taxon>
        <taxon>Pezizomycotina</taxon>
        <taxon>Sordariomycetes</taxon>
        <taxon>Sordariomycetidae</taxon>
        <taxon>Diaporthales</taxon>
        <taxon>Schizoparmaceae</taxon>
        <taxon>Coniella</taxon>
    </lineage>
</organism>
<dbReference type="Pfam" id="PF00698">
    <property type="entry name" value="Acyl_transf_1"/>
    <property type="match status" value="1"/>
</dbReference>
<dbReference type="PANTHER" id="PTHR43775:SF20">
    <property type="entry name" value="HYBRID PKS-NRPS SYNTHETASE APDA"/>
    <property type="match status" value="1"/>
</dbReference>
<feature type="domain" description="Carrier" evidence="11">
    <location>
        <begin position="2442"/>
        <end position="2518"/>
    </location>
</feature>
<dbReference type="PANTHER" id="PTHR43775">
    <property type="entry name" value="FATTY ACID SYNTHASE"/>
    <property type="match status" value="1"/>
</dbReference>
<dbReference type="Gene3D" id="3.40.50.720">
    <property type="entry name" value="NAD(P)-binding Rossmann-like Domain"/>
    <property type="match status" value="3"/>
</dbReference>
<feature type="region of interest" description="Disordered" evidence="10">
    <location>
        <begin position="2527"/>
        <end position="2601"/>
    </location>
</feature>
<dbReference type="InterPro" id="IPR001227">
    <property type="entry name" value="Ac_transferase_dom_sf"/>
</dbReference>
<dbReference type="InterPro" id="IPR009081">
    <property type="entry name" value="PP-bd_ACP"/>
</dbReference>
<dbReference type="InterPro" id="IPR045851">
    <property type="entry name" value="AMP-bd_C_sf"/>
</dbReference>
<dbReference type="Pfam" id="PF02801">
    <property type="entry name" value="Ketoacyl-synt_C"/>
    <property type="match status" value="1"/>
</dbReference>
<feature type="region of interest" description="Disordered" evidence="10">
    <location>
        <begin position="3597"/>
        <end position="3630"/>
    </location>
</feature>
<dbReference type="Gene3D" id="3.30.559.30">
    <property type="entry name" value="Nonribosomal peptide synthetase, condensation domain"/>
    <property type="match status" value="1"/>
</dbReference>
<dbReference type="Gene3D" id="3.10.129.110">
    <property type="entry name" value="Polyketide synthase dehydratase"/>
    <property type="match status" value="1"/>
</dbReference>
<keyword evidence="3" id="KW-0436">Ligase</keyword>
<dbReference type="FunFam" id="3.40.47.10:FF:000019">
    <property type="entry name" value="Polyketide synthase type I"/>
    <property type="match status" value="1"/>
</dbReference>
<dbReference type="InterPro" id="IPR016035">
    <property type="entry name" value="Acyl_Trfase/lysoPLipase"/>
</dbReference>
<dbReference type="SUPFAM" id="SSF51735">
    <property type="entry name" value="NAD(P)-binding Rossmann-fold domains"/>
    <property type="match status" value="2"/>
</dbReference>
<feature type="compositionally biased region" description="Basic and acidic residues" evidence="10">
    <location>
        <begin position="2592"/>
        <end position="2601"/>
    </location>
</feature>
<evidence type="ECO:0000256" key="6">
    <source>
        <dbReference type="ARBA" id="ARBA00022737"/>
    </source>
</evidence>
<dbReference type="SMART" id="SM00823">
    <property type="entry name" value="PKS_PP"/>
    <property type="match status" value="2"/>
</dbReference>
<dbReference type="InterPro" id="IPR020806">
    <property type="entry name" value="PKS_PP-bd"/>
</dbReference>